<dbReference type="InterPro" id="IPR003370">
    <property type="entry name" value="Chromate_transpt"/>
</dbReference>
<dbReference type="Proteomes" id="UP000749646">
    <property type="component" value="Unassembled WGS sequence"/>
</dbReference>
<keyword evidence="10" id="KW-1185">Reference proteome</keyword>
<dbReference type="GO" id="GO:0015109">
    <property type="term" value="F:chromate transmembrane transporter activity"/>
    <property type="evidence" value="ECO:0007669"/>
    <property type="project" value="InterPro"/>
</dbReference>
<feature type="transmembrane region" description="Helical" evidence="8">
    <location>
        <begin position="85"/>
        <end position="111"/>
    </location>
</feature>
<keyword evidence="6 8" id="KW-0472">Membrane</keyword>
<keyword evidence="3" id="KW-1003">Cell membrane</keyword>
<evidence type="ECO:0008006" key="11">
    <source>
        <dbReference type="Google" id="ProtNLM"/>
    </source>
</evidence>
<dbReference type="EMBL" id="JAAAHW010000633">
    <property type="protein sequence ID" value="KAG0000421.1"/>
    <property type="molecule type" value="Genomic_DNA"/>
</dbReference>
<proteinExistence type="inferred from homology"/>
<protein>
    <recommendedName>
        <fullName evidence="11">Chromate transporter</fullName>
    </recommendedName>
</protein>
<accession>A0A9P6MH77</accession>
<feature type="compositionally biased region" description="Basic and acidic residues" evidence="7">
    <location>
        <begin position="264"/>
        <end position="277"/>
    </location>
</feature>
<dbReference type="PANTHER" id="PTHR33567:SF3">
    <property type="entry name" value="CHROMATE ION TRANSPORTER (EUROFUNG)"/>
    <property type="match status" value="1"/>
</dbReference>
<dbReference type="GO" id="GO:0005886">
    <property type="term" value="C:plasma membrane"/>
    <property type="evidence" value="ECO:0007669"/>
    <property type="project" value="UniProtKB-SubCell"/>
</dbReference>
<comment type="subcellular location">
    <subcellularLocation>
        <location evidence="1">Cell membrane</location>
        <topology evidence="1">Multi-pass membrane protein</topology>
    </subcellularLocation>
</comment>
<dbReference type="AlphaFoldDB" id="A0A9P6MH77"/>
<organism evidence="9 10">
    <name type="scientific">Modicella reniformis</name>
    <dbReference type="NCBI Taxonomy" id="1440133"/>
    <lineage>
        <taxon>Eukaryota</taxon>
        <taxon>Fungi</taxon>
        <taxon>Fungi incertae sedis</taxon>
        <taxon>Mucoromycota</taxon>
        <taxon>Mortierellomycotina</taxon>
        <taxon>Mortierellomycetes</taxon>
        <taxon>Mortierellales</taxon>
        <taxon>Mortierellaceae</taxon>
        <taxon>Modicella</taxon>
    </lineage>
</organism>
<dbReference type="Pfam" id="PF02417">
    <property type="entry name" value="Chromate_transp"/>
    <property type="match status" value="2"/>
</dbReference>
<evidence type="ECO:0000256" key="7">
    <source>
        <dbReference type="SAM" id="MobiDB-lite"/>
    </source>
</evidence>
<evidence type="ECO:0000313" key="9">
    <source>
        <dbReference type="EMBL" id="KAG0000421.1"/>
    </source>
</evidence>
<dbReference type="PIRSF" id="PIRSF004810">
    <property type="entry name" value="ChrA"/>
    <property type="match status" value="1"/>
</dbReference>
<evidence type="ECO:0000256" key="8">
    <source>
        <dbReference type="SAM" id="Phobius"/>
    </source>
</evidence>
<evidence type="ECO:0000256" key="4">
    <source>
        <dbReference type="ARBA" id="ARBA00022692"/>
    </source>
</evidence>
<evidence type="ECO:0000313" key="10">
    <source>
        <dbReference type="Proteomes" id="UP000749646"/>
    </source>
</evidence>
<feature type="transmembrane region" description="Helical" evidence="8">
    <location>
        <begin position="435"/>
        <end position="455"/>
    </location>
</feature>
<dbReference type="OrthoDB" id="2160638at2759"/>
<feature type="compositionally biased region" description="Low complexity" evidence="7">
    <location>
        <begin position="221"/>
        <end position="230"/>
    </location>
</feature>
<feature type="transmembrane region" description="Helical" evidence="8">
    <location>
        <begin position="364"/>
        <end position="391"/>
    </location>
</feature>
<keyword evidence="4 8" id="KW-0812">Transmembrane</keyword>
<evidence type="ECO:0000256" key="1">
    <source>
        <dbReference type="ARBA" id="ARBA00004651"/>
    </source>
</evidence>
<dbReference type="PANTHER" id="PTHR33567">
    <property type="entry name" value="CHROMATE ION TRANSPORTER (EUROFUNG)"/>
    <property type="match status" value="1"/>
</dbReference>
<reference evidence="9" key="1">
    <citation type="journal article" date="2020" name="Fungal Divers.">
        <title>Resolving the Mortierellaceae phylogeny through synthesis of multi-gene phylogenetics and phylogenomics.</title>
        <authorList>
            <person name="Vandepol N."/>
            <person name="Liber J."/>
            <person name="Desiro A."/>
            <person name="Na H."/>
            <person name="Kennedy M."/>
            <person name="Barry K."/>
            <person name="Grigoriev I.V."/>
            <person name="Miller A.N."/>
            <person name="O'Donnell K."/>
            <person name="Stajich J.E."/>
            <person name="Bonito G."/>
        </authorList>
    </citation>
    <scope>NUCLEOTIDE SEQUENCE</scope>
    <source>
        <strain evidence="9">MES-2147</strain>
    </source>
</reference>
<name>A0A9P6MH77_9FUNG</name>
<comment type="similarity">
    <text evidence="2">Belongs to the chromate ion transporter (CHR) (TC 2.A.51) family.</text>
</comment>
<feature type="region of interest" description="Disordered" evidence="7">
    <location>
        <begin position="202"/>
        <end position="277"/>
    </location>
</feature>
<evidence type="ECO:0000256" key="3">
    <source>
        <dbReference type="ARBA" id="ARBA00022475"/>
    </source>
</evidence>
<evidence type="ECO:0000256" key="2">
    <source>
        <dbReference type="ARBA" id="ARBA00005262"/>
    </source>
</evidence>
<evidence type="ECO:0000256" key="5">
    <source>
        <dbReference type="ARBA" id="ARBA00022989"/>
    </source>
</evidence>
<sequence>MASHSNNLPPLKDRIVEIFTTYFKLGYTTFGGPAAHIAILYDDIVVNRQWISSEQFTELFAICQALPGPASTELAYSLALVRSGFLCSIFAFLLWSIPGAIVMTVAGVLIANIKEGIPLWATRLEQGLASASIGLVALAAYRMSTTLATDKLTRILALVSGSVSALYTAPWLLPVMMIVGGLISFVFDTFLTPLFNNMKEKRKGQKGQDLEQGHVVKQPESSDALDSGALDSEHVRRESSVDLKEIEENGEKATSVHGSLRSRSKADHAVQEEPQDDVKVDPTARKLFSYSKKLGVVFFLIFLVLLIVAVLVRALVPTSSNAEYGPLVSTFYFVGSIIFGGGPVIIPLLKSYTVDSGWMTDQQFLVGLALIQSLPGPNFNFACFLGAVAMVNANGNGVVGAILCYLGIFFPGLVLKNAIIPFWQYVREHSAVKKVFRGVNACALGLVFSATWLLWVQTNLMGGSSGYHGVIASAAFVASG</sequence>
<feature type="transmembrane region" description="Helical" evidence="8">
    <location>
        <begin position="175"/>
        <end position="196"/>
    </location>
</feature>
<feature type="transmembrane region" description="Helical" evidence="8">
    <location>
        <begin position="397"/>
        <end position="415"/>
    </location>
</feature>
<feature type="compositionally biased region" description="Basic and acidic residues" evidence="7">
    <location>
        <begin position="231"/>
        <end position="251"/>
    </location>
</feature>
<evidence type="ECO:0000256" key="6">
    <source>
        <dbReference type="ARBA" id="ARBA00023136"/>
    </source>
</evidence>
<comment type="caution">
    <text evidence="9">The sequence shown here is derived from an EMBL/GenBank/DDBJ whole genome shotgun (WGS) entry which is preliminary data.</text>
</comment>
<dbReference type="InterPro" id="IPR014047">
    <property type="entry name" value="Chr_Tranpt_l_chain"/>
</dbReference>
<feature type="transmembrane region" description="Helical" evidence="8">
    <location>
        <begin position="294"/>
        <end position="316"/>
    </location>
</feature>
<feature type="non-terminal residue" evidence="9">
    <location>
        <position position="480"/>
    </location>
</feature>
<gene>
    <name evidence="9" type="ORF">BGZ65_004389</name>
</gene>
<keyword evidence="5 8" id="KW-1133">Transmembrane helix</keyword>
<feature type="transmembrane region" description="Helical" evidence="8">
    <location>
        <begin position="331"/>
        <end position="352"/>
    </location>
</feature>